<evidence type="ECO:0000313" key="2">
    <source>
        <dbReference type="Proteomes" id="UP001054837"/>
    </source>
</evidence>
<sequence length="118" mass="13103">MGLKAGKYGSFVPFQYLSLSVCVGWLAQTMTLEPYLLRPFMPAILRGNIPPLRMRSANGQILDQDAIFAGPLHQSGTSNGPLSVVVTRECVQCDLRYRKGPYFKVIVPRGPGMSLWMQ</sequence>
<accession>A0AAV4V932</accession>
<gene>
    <name evidence="1" type="ORF">CDAR_473001</name>
</gene>
<proteinExistence type="predicted"/>
<comment type="caution">
    <text evidence="1">The sequence shown here is derived from an EMBL/GenBank/DDBJ whole genome shotgun (WGS) entry which is preliminary data.</text>
</comment>
<reference evidence="1 2" key="1">
    <citation type="submission" date="2021-06" db="EMBL/GenBank/DDBJ databases">
        <title>Caerostris darwini draft genome.</title>
        <authorList>
            <person name="Kono N."/>
            <person name="Arakawa K."/>
        </authorList>
    </citation>
    <scope>NUCLEOTIDE SEQUENCE [LARGE SCALE GENOMIC DNA]</scope>
</reference>
<dbReference type="AlphaFoldDB" id="A0AAV4V932"/>
<dbReference type="EMBL" id="BPLQ01012650">
    <property type="protein sequence ID" value="GIY66760.1"/>
    <property type="molecule type" value="Genomic_DNA"/>
</dbReference>
<keyword evidence="2" id="KW-1185">Reference proteome</keyword>
<evidence type="ECO:0000313" key="1">
    <source>
        <dbReference type="EMBL" id="GIY66760.1"/>
    </source>
</evidence>
<name>A0AAV4V932_9ARAC</name>
<organism evidence="1 2">
    <name type="scientific">Caerostris darwini</name>
    <dbReference type="NCBI Taxonomy" id="1538125"/>
    <lineage>
        <taxon>Eukaryota</taxon>
        <taxon>Metazoa</taxon>
        <taxon>Ecdysozoa</taxon>
        <taxon>Arthropoda</taxon>
        <taxon>Chelicerata</taxon>
        <taxon>Arachnida</taxon>
        <taxon>Araneae</taxon>
        <taxon>Araneomorphae</taxon>
        <taxon>Entelegynae</taxon>
        <taxon>Araneoidea</taxon>
        <taxon>Araneidae</taxon>
        <taxon>Caerostris</taxon>
    </lineage>
</organism>
<dbReference type="Proteomes" id="UP001054837">
    <property type="component" value="Unassembled WGS sequence"/>
</dbReference>
<protein>
    <submittedName>
        <fullName evidence="1">Uncharacterized protein</fullName>
    </submittedName>
</protein>